<sequence>MNITVDGIEYSVLLLWELIPGYGDDRDYRSFECVEPGVYITEQAEISIRSIYWPQRIMTHAMRADGWTEFRIDGFFNADP</sequence>
<comment type="caution">
    <text evidence="1">The sequence shown here is derived from an EMBL/GenBank/DDBJ whole genome shotgun (WGS) entry which is preliminary data.</text>
</comment>
<dbReference type="AlphaFoldDB" id="A0A0F9PQ83"/>
<gene>
    <name evidence="1" type="ORF">LCGC14_0814650</name>
</gene>
<organism evidence="1">
    <name type="scientific">marine sediment metagenome</name>
    <dbReference type="NCBI Taxonomy" id="412755"/>
    <lineage>
        <taxon>unclassified sequences</taxon>
        <taxon>metagenomes</taxon>
        <taxon>ecological metagenomes</taxon>
    </lineage>
</organism>
<accession>A0A0F9PQ83</accession>
<evidence type="ECO:0000313" key="1">
    <source>
        <dbReference type="EMBL" id="KKN32359.1"/>
    </source>
</evidence>
<proteinExistence type="predicted"/>
<reference evidence="1" key="1">
    <citation type="journal article" date="2015" name="Nature">
        <title>Complex archaea that bridge the gap between prokaryotes and eukaryotes.</title>
        <authorList>
            <person name="Spang A."/>
            <person name="Saw J.H."/>
            <person name="Jorgensen S.L."/>
            <person name="Zaremba-Niedzwiedzka K."/>
            <person name="Martijn J."/>
            <person name="Lind A.E."/>
            <person name="van Eijk R."/>
            <person name="Schleper C."/>
            <person name="Guy L."/>
            <person name="Ettema T.J."/>
        </authorList>
    </citation>
    <scope>NUCLEOTIDE SEQUENCE</scope>
</reference>
<protein>
    <submittedName>
        <fullName evidence="1">Uncharacterized protein</fullName>
    </submittedName>
</protein>
<dbReference type="EMBL" id="LAZR01002258">
    <property type="protein sequence ID" value="KKN32359.1"/>
    <property type="molecule type" value="Genomic_DNA"/>
</dbReference>
<name>A0A0F9PQ83_9ZZZZ</name>